<comment type="subcellular location">
    <subcellularLocation>
        <location evidence="1">Nucleus</location>
    </subcellularLocation>
</comment>
<dbReference type="Proteomes" id="UP000198211">
    <property type="component" value="Unassembled WGS sequence"/>
</dbReference>
<dbReference type="PANTHER" id="PTHR46481:SF10">
    <property type="entry name" value="ZINC FINGER BED DOMAIN-CONTAINING PROTEIN 39"/>
    <property type="match status" value="1"/>
</dbReference>
<reference evidence="7" key="1">
    <citation type="submission" date="2017-03" db="EMBL/GenBank/DDBJ databases">
        <title>Phytopthora megakarya and P. palmivora, two closely related causual agents of cacao black pod achieved similar genome size and gene model numbers by different mechanisms.</title>
        <authorList>
            <person name="Ali S."/>
            <person name="Shao J."/>
            <person name="Larry D.J."/>
            <person name="Kronmiller B."/>
            <person name="Shen D."/>
            <person name="Strem M.D."/>
            <person name="Melnick R.L."/>
            <person name="Guiltinan M.J."/>
            <person name="Tyler B.M."/>
            <person name="Meinhardt L.W."/>
            <person name="Bailey B.A."/>
        </authorList>
    </citation>
    <scope>NUCLEOTIDE SEQUENCE [LARGE SCALE GENOMIC DNA]</scope>
    <source>
        <strain evidence="7">zdho120</strain>
    </source>
</reference>
<evidence type="ECO:0000313" key="7">
    <source>
        <dbReference type="Proteomes" id="UP000198211"/>
    </source>
</evidence>
<dbReference type="EMBL" id="NBNE01008305">
    <property type="protein sequence ID" value="OWY99626.1"/>
    <property type="molecule type" value="Genomic_DNA"/>
</dbReference>
<evidence type="ECO:0000256" key="5">
    <source>
        <dbReference type="ARBA" id="ARBA00023242"/>
    </source>
</evidence>
<keyword evidence="5" id="KW-0539">Nucleus</keyword>
<dbReference type="AlphaFoldDB" id="A0A225V4G3"/>
<protein>
    <submittedName>
        <fullName evidence="6">Uncharacterized protein</fullName>
    </submittedName>
</protein>
<keyword evidence="3" id="KW-0863">Zinc-finger</keyword>
<keyword evidence="4" id="KW-0862">Zinc</keyword>
<comment type="caution">
    <text evidence="6">The sequence shown here is derived from an EMBL/GenBank/DDBJ whole genome shotgun (WGS) entry which is preliminary data.</text>
</comment>
<dbReference type="GO" id="GO:0008270">
    <property type="term" value="F:zinc ion binding"/>
    <property type="evidence" value="ECO:0007669"/>
    <property type="project" value="UniProtKB-KW"/>
</dbReference>
<keyword evidence="7" id="KW-1185">Reference proteome</keyword>
<name>A0A225V4G3_9STRA</name>
<evidence type="ECO:0000313" key="6">
    <source>
        <dbReference type="EMBL" id="OWY99626.1"/>
    </source>
</evidence>
<evidence type="ECO:0000256" key="1">
    <source>
        <dbReference type="ARBA" id="ARBA00004123"/>
    </source>
</evidence>
<dbReference type="OrthoDB" id="118710at2759"/>
<gene>
    <name evidence="6" type="ORF">PHMEG_00029344</name>
</gene>
<proteinExistence type="predicted"/>
<dbReference type="InterPro" id="IPR052035">
    <property type="entry name" value="ZnF_BED_domain_contain"/>
</dbReference>
<dbReference type="GO" id="GO:0005634">
    <property type="term" value="C:nucleus"/>
    <property type="evidence" value="ECO:0007669"/>
    <property type="project" value="UniProtKB-SubCell"/>
</dbReference>
<keyword evidence="2" id="KW-0479">Metal-binding</keyword>
<sequence>MENAYGQVPESAKRRLTAIFEAQQSYANGLLDKWVAWSMRPLAIVEVSGLLEFIKFITEVLGGIIMEVAGATQTREFILRIAAEIRAFFKTHIQITCHYCCITTDIWASRRAQSYMALTLHYVDEGFVMPSWALEVEPFPGMHTDVAIAHGLKDMMER</sequence>
<organism evidence="6 7">
    <name type="scientific">Phytophthora megakarya</name>
    <dbReference type="NCBI Taxonomy" id="4795"/>
    <lineage>
        <taxon>Eukaryota</taxon>
        <taxon>Sar</taxon>
        <taxon>Stramenopiles</taxon>
        <taxon>Oomycota</taxon>
        <taxon>Peronosporomycetes</taxon>
        <taxon>Peronosporales</taxon>
        <taxon>Peronosporaceae</taxon>
        <taxon>Phytophthora</taxon>
    </lineage>
</organism>
<accession>A0A225V4G3</accession>
<evidence type="ECO:0000256" key="4">
    <source>
        <dbReference type="ARBA" id="ARBA00022833"/>
    </source>
</evidence>
<dbReference type="PANTHER" id="PTHR46481">
    <property type="entry name" value="ZINC FINGER BED DOMAIN-CONTAINING PROTEIN 4"/>
    <property type="match status" value="1"/>
</dbReference>
<evidence type="ECO:0000256" key="2">
    <source>
        <dbReference type="ARBA" id="ARBA00022723"/>
    </source>
</evidence>
<evidence type="ECO:0000256" key="3">
    <source>
        <dbReference type="ARBA" id="ARBA00022771"/>
    </source>
</evidence>